<feature type="region of interest" description="Disordered" evidence="1">
    <location>
        <begin position="54"/>
        <end position="85"/>
    </location>
</feature>
<feature type="region of interest" description="Disordered" evidence="1">
    <location>
        <begin position="101"/>
        <end position="131"/>
    </location>
</feature>
<keyword evidence="4" id="KW-1185">Reference proteome</keyword>
<feature type="compositionally biased region" description="Polar residues" evidence="1">
    <location>
        <begin position="214"/>
        <end position="224"/>
    </location>
</feature>
<protein>
    <submittedName>
        <fullName evidence="3">Uncharacterized protein</fullName>
    </submittedName>
</protein>
<dbReference type="EMBL" id="JARIHO010000031">
    <property type="protein sequence ID" value="KAJ7336140.1"/>
    <property type="molecule type" value="Genomic_DNA"/>
</dbReference>
<dbReference type="Proteomes" id="UP001218218">
    <property type="component" value="Unassembled WGS sequence"/>
</dbReference>
<evidence type="ECO:0000256" key="1">
    <source>
        <dbReference type="SAM" id="MobiDB-lite"/>
    </source>
</evidence>
<organism evidence="3 4">
    <name type="scientific">Mycena albidolilacea</name>
    <dbReference type="NCBI Taxonomy" id="1033008"/>
    <lineage>
        <taxon>Eukaryota</taxon>
        <taxon>Fungi</taxon>
        <taxon>Dikarya</taxon>
        <taxon>Basidiomycota</taxon>
        <taxon>Agaricomycotina</taxon>
        <taxon>Agaricomycetes</taxon>
        <taxon>Agaricomycetidae</taxon>
        <taxon>Agaricales</taxon>
        <taxon>Marasmiineae</taxon>
        <taxon>Mycenaceae</taxon>
        <taxon>Mycena</taxon>
    </lineage>
</organism>
<feature type="signal peptide" evidence="2">
    <location>
        <begin position="1"/>
        <end position="23"/>
    </location>
</feature>
<comment type="caution">
    <text evidence="3">The sequence shown here is derived from an EMBL/GenBank/DDBJ whole genome shotgun (WGS) entry which is preliminary data.</text>
</comment>
<name>A0AAD7EKZ0_9AGAR</name>
<evidence type="ECO:0000313" key="3">
    <source>
        <dbReference type="EMBL" id="KAJ7336140.1"/>
    </source>
</evidence>
<evidence type="ECO:0000313" key="4">
    <source>
        <dbReference type="Proteomes" id="UP001218218"/>
    </source>
</evidence>
<feature type="region of interest" description="Disordered" evidence="1">
    <location>
        <begin position="208"/>
        <end position="248"/>
    </location>
</feature>
<accession>A0AAD7EKZ0</accession>
<feature type="chain" id="PRO_5042114280" evidence="2">
    <location>
        <begin position="24"/>
        <end position="248"/>
    </location>
</feature>
<gene>
    <name evidence="3" type="ORF">DFH08DRAFT_813385</name>
</gene>
<evidence type="ECO:0000256" key="2">
    <source>
        <dbReference type="SAM" id="SignalP"/>
    </source>
</evidence>
<feature type="compositionally biased region" description="Basic and acidic residues" evidence="1">
    <location>
        <begin position="238"/>
        <end position="248"/>
    </location>
</feature>
<reference evidence="3" key="1">
    <citation type="submission" date="2023-03" db="EMBL/GenBank/DDBJ databases">
        <title>Massive genome expansion in bonnet fungi (Mycena s.s.) driven by repeated elements and novel gene families across ecological guilds.</title>
        <authorList>
            <consortium name="Lawrence Berkeley National Laboratory"/>
            <person name="Harder C.B."/>
            <person name="Miyauchi S."/>
            <person name="Viragh M."/>
            <person name="Kuo A."/>
            <person name="Thoen E."/>
            <person name="Andreopoulos B."/>
            <person name="Lu D."/>
            <person name="Skrede I."/>
            <person name="Drula E."/>
            <person name="Henrissat B."/>
            <person name="Morin E."/>
            <person name="Kohler A."/>
            <person name="Barry K."/>
            <person name="LaButti K."/>
            <person name="Morin E."/>
            <person name="Salamov A."/>
            <person name="Lipzen A."/>
            <person name="Mereny Z."/>
            <person name="Hegedus B."/>
            <person name="Baldrian P."/>
            <person name="Stursova M."/>
            <person name="Weitz H."/>
            <person name="Taylor A."/>
            <person name="Grigoriev I.V."/>
            <person name="Nagy L.G."/>
            <person name="Martin F."/>
            <person name="Kauserud H."/>
        </authorList>
    </citation>
    <scope>NUCLEOTIDE SEQUENCE</scope>
    <source>
        <strain evidence="3">CBHHK002</strain>
    </source>
</reference>
<proteinExistence type="predicted"/>
<sequence>MHLWQLSQLLLLSFLPFSSFISASPVPRHHPDPDANAAANLVSQSKIIVTPILIRSGKGPNPRDRDEGKAAISHRAAHGNRDVSSKAASIITSTGFLKLASEPSPKEGVESGGTGRRGLTAYSGDAYTNESRDSEDESITCLYVWNFYHLAQVLKLELRYSENTQLGSSNPSKRIVGGTNAIEFSVTSVEYHRDDWEHPVGGIAEARELVERNPTLNPSRSPELNGSDKRNQTPAFDDSDKRNQTPAF</sequence>
<dbReference type="AlphaFoldDB" id="A0AAD7EKZ0"/>
<keyword evidence="2" id="KW-0732">Signal</keyword>